<keyword evidence="7 11" id="KW-0456">Lyase</keyword>
<comment type="pathway">
    <text evidence="3">Cofactor biosynthesis; adenosylcobalamin biosynthesis.</text>
</comment>
<dbReference type="EC" id="4.1.1.81" evidence="4"/>
<dbReference type="RefSeq" id="WP_194019470.1">
    <property type="nucleotide sequence ID" value="NZ_JADEVV010000016.1"/>
</dbReference>
<proteinExistence type="predicted"/>
<comment type="function">
    <text evidence="2">Decarboxylates L-threonine-O-3-phosphate to yield (R)-1-amino-2-propanol O-2-phosphate, the precursor for the linkage between the nucleotide loop and the corrin ring in cobalamin.</text>
</comment>
<evidence type="ECO:0000256" key="7">
    <source>
        <dbReference type="ARBA" id="ARBA00023239"/>
    </source>
</evidence>
<dbReference type="InterPro" id="IPR015422">
    <property type="entry name" value="PyrdxlP-dep_Trfase_small"/>
</dbReference>
<dbReference type="EMBL" id="JADEVV010000016">
    <property type="protein sequence ID" value="MBE9253703.1"/>
    <property type="molecule type" value="Genomic_DNA"/>
</dbReference>
<name>A0ABR9VTB7_9SYNC</name>
<organism evidence="11 12">
    <name type="scientific">Synechocystis salina LEGE 00031</name>
    <dbReference type="NCBI Taxonomy" id="1828736"/>
    <lineage>
        <taxon>Bacteria</taxon>
        <taxon>Bacillati</taxon>
        <taxon>Cyanobacteriota</taxon>
        <taxon>Cyanophyceae</taxon>
        <taxon>Synechococcales</taxon>
        <taxon>Merismopediaceae</taxon>
        <taxon>Synechocystis</taxon>
    </lineage>
</organism>
<evidence type="ECO:0000259" key="10">
    <source>
        <dbReference type="Pfam" id="PF00155"/>
    </source>
</evidence>
<evidence type="ECO:0000256" key="2">
    <source>
        <dbReference type="ARBA" id="ARBA00003444"/>
    </source>
</evidence>
<dbReference type="SUPFAM" id="SSF53383">
    <property type="entry name" value="PLP-dependent transferases"/>
    <property type="match status" value="1"/>
</dbReference>
<protein>
    <recommendedName>
        <fullName evidence="4">threonine-phosphate decarboxylase</fullName>
        <ecNumber evidence="4">4.1.1.81</ecNumber>
    </recommendedName>
    <alternativeName>
        <fullName evidence="8">L-threonine-O-3-phosphate decarboxylase</fullName>
    </alternativeName>
</protein>
<keyword evidence="6" id="KW-0663">Pyridoxal phosphate</keyword>
<evidence type="ECO:0000256" key="4">
    <source>
        <dbReference type="ARBA" id="ARBA00012285"/>
    </source>
</evidence>
<keyword evidence="5" id="KW-0169">Cobalamin biosynthesis</keyword>
<evidence type="ECO:0000313" key="12">
    <source>
        <dbReference type="Proteomes" id="UP000658720"/>
    </source>
</evidence>
<evidence type="ECO:0000256" key="6">
    <source>
        <dbReference type="ARBA" id="ARBA00022898"/>
    </source>
</evidence>
<dbReference type="Proteomes" id="UP000658720">
    <property type="component" value="Unassembled WGS sequence"/>
</dbReference>
<sequence length="367" mass="40841">MFERPHHGGNLGWAAEMAGCPAFSLLDFSASINPLGPPAAVLAAIESALPALHHYPDPQYVRLRQAIADYHHLPVDWILPGNGSAELLTLAGRTFAGLDCTYVVGPAFGDYGRSWRGAGAKLKTITWQVNQPWPWQKLRSLSEITDSITIQPQKRGLILNNPHNPSGTLLPREEILALLPHYQWVLLDEAFMDFLPPGEEQSLVSHLEEHPNLIILRSLTKFYRLPGLRLGYALGHPDILSQWQAWRDPWPVNVLAEAAAITCLEAEEFRQQVWQWLPPARTALQKDLASLPGLLPLASQANFLLVKTAIPAPELQQELLIKCQILIRDCLSFPELVQDFFRVAVRTVADNQKLTQALATVIATARS</sequence>
<comment type="caution">
    <text evidence="11">The sequence shown here is derived from an EMBL/GenBank/DDBJ whole genome shotgun (WGS) entry which is preliminary data.</text>
</comment>
<evidence type="ECO:0000256" key="3">
    <source>
        <dbReference type="ARBA" id="ARBA00004953"/>
    </source>
</evidence>
<evidence type="ECO:0000256" key="8">
    <source>
        <dbReference type="ARBA" id="ARBA00029996"/>
    </source>
</evidence>
<evidence type="ECO:0000256" key="5">
    <source>
        <dbReference type="ARBA" id="ARBA00022573"/>
    </source>
</evidence>
<dbReference type="CDD" id="cd00609">
    <property type="entry name" value="AAT_like"/>
    <property type="match status" value="1"/>
</dbReference>
<dbReference type="InterPro" id="IPR015421">
    <property type="entry name" value="PyrdxlP-dep_Trfase_major"/>
</dbReference>
<dbReference type="InterPro" id="IPR004839">
    <property type="entry name" value="Aminotransferase_I/II_large"/>
</dbReference>
<dbReference type="Gene3D" id="3.90.1150.10">
    <property type="entry name" value="Aspartate Aminotransferase, domain 1"/>
    <property type="match status" value="1"/>
</dbReference>
<dbReference type="InterPro" id="IPR005860">
    <property type="entry name" value="CobD"/>
</dbReference>
<keyword evidence="12" id="KW-1185">Reference proteome</keyword>
<dbReference type="GO" id="GO:0048472">
    <property type="term" value="F:threonine-phosphate decarboxylase activity"/>
    <property type="evidence" value="ECO:0007669"/>
    <property type="project" value="UniProtKB-EC"/>
</dbReference>
<dbReference type="Gene3D" id="3.40.640.10">
    <property type="entry name" value="Type I PLP-dependent aspartate aminotransferase-like (Major domain)"/>
    <property type="match status" value="1"/>
</dbReference>
<dbReference type="InterPro" id="IPR015424">
    <property type="entry name" value="PyrdxlP-dep_Trfase"/>
</dbReference>
<dbReference type="PANTHER" id="PTHR42885">
    <property type="entry name" value="HISTIDINOL-PHOSPHATE AMINOTRANSFERASE-RELATED"/>
    <property type="match status" value="1"/>
</dbReference>
<comment type="cofactor">
    <cofactor evidence="1">
        <name>pyridoxal 5'-phosphate</name>
        <dbReference type="ChEBI" id="CHEBI:597326"/>
    </cofactor>
</comment>
<feature type="domain" description="Aminotransferase class I/classII large" evidence="10">
    <location>
        <begin position="26"/>
        <end position="358"/>
    </location>
</feature>
<evidence type="ECO:0000313" key="11">
    <source>
        <dbReference type="EMBL" id="MBE9253703.1"/>
    </source>
</evidence>
<reference evidence="11 12" key="1">
    <citation type="submission" date="2020-10" db="EMBL/GenBank/DDBJ databases">
        <authorList>
            <person name="Castelo-Branco R."/>
            <person name="Eusebio N."/>
            <person name="Adriana R."/>
            <person name="Vieira A."/>
            <person name="Brugerolle De Fraissinette N."/>
            <person name="Rezende De Castro R."/>
            <person name="Schneider M.P."/>
            <person name="Vasconcelos V."/>
            <person name="Leao P.N."/>
        </authorList>
    </citation>
    <scope>NUCLEOTIDE SEQUENCE [LARGE SCALE GENOMIC DNA]</scope>
    <source>
        <strain evidence="11 12">LEGE 00031</strain>
    </source>
</reference>
<gene>
    <name evidence="11" type="ORF">IQ217_07520</name>
</gene>
<evidence type="ECO:0000256" key="9">
    <source>
        <dbReference type="ARBA" id="ARBA00048531"/>
    </source>
</evidence>
<dbReference type="Pfam" id="PF00155">
    <property type="entry name" value="Aminotran_1_2"/>
    <property type="match status" value="1"/>
</dbReference>
<evidence type="ECO:0000256" key="1">
    <source>
        <dbReference type="ARBA" id="ARBA00001933"/>
    </source>
</evidence>
<accession>A0ABR9VTB7</accession>
<dbReference type="PANTHER" id="PTHR42885:SF1">
    <property type="entry name" value="THREONINE-PHOSPHATE DECARBOXYLASE"/>
    <property type="match status" value="1"/>
</dbReference>
<comment type="catalytic activity">
    <reaction evidence="9">
        <text>O-phospho-L-threonine + H(+) = (R)-1-aminopropan-2-yl phosphate + CO2</text>
        <dbReference type="Rhea" id="RHEA:11492"/>
        <dbReference type="ChEBI" id="CHEBI:15378"/>
        <dbReference type="ChEBI" id="CHEBI:16526"/>
        <dbReference type="ChEBI" id="CHEBI:58563"/>
        <dbReference type="ChEBI" id="CHEBI:58675"/>
        <dbReference type="EC" id="4.1.1.81"/>
    </reaction>
</comment>
<dbReference type="NCBIfam" id="TIGR01140">
    <property type="entry name" value="L_thr_O3P_dcar"/>
    <property type="match status" value="1"/>
</dbReference>